<evidence type="ECO:0000259" key="5">
    <source>
        <dbReference type="Pfam" id="PF00296"/>
    </source>
</evidence>
<dbReference type="RefSeq" id="WP_049746184.1">
    <property type="nucleotide sequence ID" value="NZ_CP012150.1"/>
</dbReference>
<dbReference type="GO" id="GO:0008726">
    <property type="term" value="F:alkanesulfonate monooxygenase activity"/>
    <property type="evidence" value="ECO:0007669"/>
    <property type="project" value="TreeGrafter"/>
</dbReference>
<organism evidence="6 7">
    <name type="scientific">Mycolicibacterium goodii</name>
    <name type="common">Mycobacterium goodii</name>
    <dbReference type="NCBI Taxonomy" id="134601"/>
    <lineage>
        <taxon>Bacteria</taxon>
        <taxon>Bacillati</taxon>
        <taxon>Actinomycetota</taxon>
        <taxon>Actinomycetes</taxon>
        <taxon>Mycobacteriales</taxon>
        <taxon>Mycobacteriaceae</taxon>
        <taxon>Mycolicibacterium</taxon>
    </lineage>
</organism>
<dbReference type="Gene3D" id="3.20.20.30">
    <property type="entry name" value="Luciferase-like domain"/>
    <property type="match status" value="1"/>
</dbReference>
<evidence type="ECO:0000256" key="3">
    <source>
        <dbReference type="ARBA" id="ARBA00023002"/>
    </source>
</evidence>
<gene>
    <name evidence="6" type="ORF">AFA91_19690</name>
</gene>
<protein>
    <submittedName>
        <fullName evidence="6">MmcJ protein</fullName>
    </submittedName>
</protein>
<dbReference type="InterPro" id="IPR050172">
    <property type="entry name" value="SsuD_RutA_monooxygenase"/>
</dbReference>
<dbReference type="EMBL" id="CP012150">
    <property type="protein sequence ID" value="AKS33745.1"/>
    <property type="molecule type" value="Genomic_DNA"/>
</dbReference>
<dbReference type="PANTHER" id="PTHR42847:SF4">
    <property type="entry name" value="ALKANESULFONATE MONOOXYGENASE-RELATED"/>
    <property type="match status" value="1"/>
</dbReference>
<dbReference type="Proteomes" id="UP000062255">
    <property type="component" value="Chromosome"/>
</dbReference>
<dbReference type="AlphaFoldDB" id="A0A0K0X8M7"/>
<accession>A0A0K0X8M7</accession>
<dbReference type="Pfam" id="PF00296">
    <property type="entry name" value="Bac_luciferase"/>
    <property type="match status" value="1"/>
</dbReference>
<keyword evidence="3" id="KW-0560">Oxidoreductase</keyword>
<evidence type="ECO:0000313" key="7">
    <source>
        <dbReference type="Proteomes" id="UP000062255"/>
    </source>
</evidence>
<dbReference type="KEGG" id="mgo:AFA91_19690"/>
<dbReference type="STRING" id="134601.AFA91_19690"/>
<dbReference type="OrthoDB" id="5723200at2"/>
<evidence type="ECO:0000256" key="1">
    <source>
        <dbReference type="ARBA" id="ARBA00022630"/>
    </source>
</evidence>
<evidence type="ECO:0000256" key="2">
    <source>
        <dbReference type="ARBA" id="ARBA00022643"/>
    </source>
</evidence>
<dbReference type="PANTHER" id="PTHR42847">
    <property type="entry name" value="ALKANESULFONATE MONOOXYGENASE"/>
    <property type="match status" value="1"/>
</dbReference>
<dbReference type="GO" id="GO:0046306">
    <property type="term" value="P:alkanesulfonate catabolic process"/>
    <property type="evidence" value="ECO:0007669"/>
    <property type="project" value="TreeGrafter"/>
</dbReference>
<name>A0A0K0X8M7_MYCGD</name>
<sequence>MQIGIGLPNQVRNVTPSIIPQWASNAETAGFTTLATIGRHAYPGVMDVVALAAAAAVTTEINLLSAVLLAPTWPAALLAKQIADIDGVSDGRLTLGVGVGSRSEEFLVPGLGLAGRGKRMKSDLETYQRLWSDEQIMPAGTRQVPVLIGGYSARTIPRMVRWGQGYIGGALPPAMTAPAFANAKNAWRDSGRPGQPRLIALAYFGLGDSESGRANIQHFYQFAPDHVAKNVVMCTSRASATTLLDEYTDLGVDEVVFIPAVADLDEITRLADIIHAAG</sequence>
<keyword evidence="1" id="KW-0285">Flavoprotein</keyword>
<evidence type="ECO:0000313" key="6">
    <source>
        <dbReference type="EMBL" id="AKS33745.1"/>
    </source>
</evidence>
<dbReference type="PATRIC" id="fig|134601.6.peg.4077"/>
<dbReference type="InterPro" id="IPR036661">
    <property type="entry name" value="Luciferase-like_sf"/>
</dbReference>
<keyword evidence="2" id="KW-0288">FMN</keyword>
<feature type="domain" description="Luciferase-like" evidence="5">
    <location>
        <begin position="15"/>
        <end position="224"/>
    </location>
</feature>
<keyword evidence="4" id="KW-0503">Monooxygenase</keyword>
<proteinExistence type="predicted"/>
<dbReference type="SUPFAM" id="SSF51679">
    <property type="entry name" value="Bacterial luciferase-like"/>
    <property type="match status" value="1"/>
</dbReference>
<evidence type="ECO:0000256" key="4">
    <source>
        <dbReference type="ARBA" id="ARBA00023033"/>
    </source>
</evidence>
<dbReference type="InterPro" id="IPR011251">
    <property type="entry name" value="Luciferase-like_dom"/>
</dbReference>
<reference evidence="6 7" key="1">
    <citation type="submission" date="2015-07" db="EMBL/GenBank/DDBJ databases">
        <title>Complete genome sequence of Mycobacterium goodii X7B, a facultative thermophilic biodesulfurizing bacterium.</title>
        <authorList>
            <person name="Yu B."/>
            <person name="Li F."/>
            <person name="Xu P."/>
        </authorList>
    </citation>
    <scope>NUCLEOTIDE SEQUENCE [LARGE SCALE GENOMIC DNA]</scope>
    <source>
        <strain evidence="6 7">X7B</strain>
    </source>
</reference>